<dbReference type="GeneID" id="113115645"/>
<dbReference type="Proteomes" id="UP000515129">
    <property type="component" value="Chromosome 16"/>
</dbReference>
<dbReference type="CDD" id="cd01644">
    <property type="entry name" value="RT_pepA17"/>
    <property type="match status" value="1"/>
</dbReference>
<reference evidence="2" key="1">
    <citation type="submission" date="2025-08" db="UniProtKB">
        <authorList>
            <consortium name="RefSeq"/>
        </authorList>
    </citation>
    <scope>IDENTIFICATION</scope>
    <source>
        <strain evidence="2">Wakin</strain>
        <tissue evidence="2">Muscle</tissue>
    </source>
</reference>
<dbReference type="SUPFAM" id="SSF56672">
    <property type="entry name" value="DNA/RNA polymerases"/>
    <property type="match status" value="1"/>
</dbReference>
<dbReference type="PANTHER" id="PTHR47331">
    <property type="entry name" value="PHD-TYPE DOMAIN-CONTAINING PROTEIN"/>
    <property type="match status" value="1"/>
</dbReference>
<evidence type="ECO:0000313" key="1">
    <source>
        <dbReference type="Proteomes" id="UP000515129"/>
    </source>
</evidence>
<organism evidence="1 2">
    <name type="scientific">Carassius auratus</name>
    <name type="common">Goldfish</name>
    <dbReference type="NCBI Taxonomy" id="7957"/>
    <lineage>
        <taxon>Eukaryota</taxon>
        <taxon>Metazoa</taxon>
        <taxon>Chordata</taxon>
        <taxon>Craniata</taxon>
        <taxon>Vertebrata</taxon>
        <taxon>Euteleostomi</taxon>
        <taxon>Actinopterygii</taxon>
        <taxon>Neopterygii</taxon>
        <taxon>Teleostei</taxon>
        <taxon>Ostariophysi</taxon>
        <taxon>Cypriniformes</taxon>
        <taxon>Cyprinidae</taxon>
        <taxon>Cyprininae</taxon>
        <taxon>Carassius</taxon>
    </lineage>
</organism>
<name>A0A6P6R0D2_CARAU</name>
<dbReference type="PANTHER" id="PTHR47331:SF3">
    <property type="match status" value="1"/>
</dbReference>
<dbReference type="Pfam" id="PF05380">
    <property type="entry name" value="Peptidase_A17"/>
    <property type="match status" value="1"/>
</dbReference>
<dbReference type="OrthoDB" id="10051210at2759"/>
<accession>A0A6P6R0D2</accession>
<keyword evidence="1" id="KW-1185">Reference proteome</keyword>
<dbReference type="InterPro" id="IPR043502">
    <property type="entry name" value="DNA/RNA_pol_sf"/>
</dbReference>
<protein>
    <submittedName>
        <fullName evidence="2">Uncharacterized protein LOC113115645</fullName>
    </submittedName>
</protein>
<dbReference type="KEGG" id="caua:113115645"/>
<dbReference type="InterPro" id="IPR008042">
    <property type="entry name" value="Retrotrans_Pao"/>
</dbReference>
<gene>
    <name evidence="2" type="primary">LOC113115645</name>
</gene>
<evidence type="ECO:0000313" key="2">
    <source>
        <dbReference type="RefSeq" id="XP_026138961.1"/>
    </source>
</evidence>
<dbReference type="RefSeq" id="XP_026138961.1">
    <property type="nucleotide sequence ID" value="XM_026283176.1"/>
</dbReference>
<proteinExistence type="predicted"/>
<dbReference type="AlphaFoldDB" id="A0A6P6R0D2"/>
<sequence>MDHQFLESVSNSVQFSDGHYYVDLPIKKTVIQMPNNRTAAVQRALNIKKKLQKNPSFHAEYTNFMTDMLNKGYAVKVNTSHLNHQDGQVWYIPHHGVYHPQKKKLRVVFDCAASFQGMSLNSELLQGPDMTNTLIGVLTRFRQESVAMIADIEAMYYQVRVPEKDSDMLRFLWWPDGDLNQNLDEYKMVVHLFGAKSSPSVANFALRKTAEDNRSKSTVEAVNTVLKNFYVDDCLKSVSSSAQAVALHNDLTKLCASGGFRLTKWASNSRDLLASVPESERIAGVRDLDLSKDALPVERALGVLWCVNSDVFKFRINLKEKPVSRRGILSVTSSIYDPLGFLAPVILPSKILMQQLCREKLAWDDDIPEQSAERWISWLSGLNQLTDFSVPRCIKPVDFGVSTSAQLHHFSDASEVGYGVVTYLRLLNADGLAHCAFMMGKSRVAPLKQTTIPRMELAAAVVAVKTDKMLKDELELELHESVFWTDSTTVLRYIVNEGLRFKTFVANRVAIIRESTRPQQWRYINTSMNPADCASRGLTCERFMKNVNRINGPSFLKESESNWPETNHDLSTNLVDSEVKQSVNLLYAVDDTDALNKLINYYSDWYKLKRAVAWILRFKDLVIQRSNQGAGG</sequence>